<dbReference type="Proteomes" id="UP000320239">
    <property type="component" value="Unassembled WGS sequence"/>
</dbReference>
<evidence type="ECO:0000256" key="1">
    <source>
        <dbReference type="SAM" id="MobiDB-lite"/>
    </source>
</evidence>
<accession>A0A561VMK4</accession>
<evidence type="ECO:0000313" key="3">
    <source>
        <dbReference type="Proteomes" id="UP000320239"/>
    </source>
</evidence>
<comment type="caution">
    <text evidence="2">The sequence shown here is derived from an EMBL/GenBank/DDBJ whole genome shotgun (WGS) entry which is preliminary data.</text>
</comment>
<sequence>MWLQSVPGLTPSSFAIAVTLASGAGRPSWTAMSSDESRPSSIRRPRAVGKRCSSRGPVKDLRDAVYRSYAEADRPQLAELAERIAFLACGTTRWWMA</sequence>
<gene>
    <name evidence="2" type="ORF">FHX34_105717</name>
</gene>
<dbReference type="AlphaFoldDB" id="A0A561VMK4"/>
<protein>
    <submittedName>
        <fullName evidence="2">Uncharacterized protein</fullName>
    </submittedName>
</protein>
<feature type="region of interest" description="Disordered" evidence="1">
    <location>
        <begin position="24"/>
        <end position="54"/>
    </location>
</feature>
<feature type="compositionally biased region" description="Basic residues" evidence="1">
    <location>
        <begin position="41"/>
        <end position="53"/>
    </location>
</feature>
<evidence type="ECO:0000313" key="2">
    <source>
        <dbReference type="EMBL" id="TWG12849.1"/>
    </source>
</evidence>
<proteinExistence type="predicted"/>
<keyword evidence="3" id="KW-1185">Reference proteome</keyword>
<organism evidence="2 3">
    <name type="scientific">Actinoplanes teichomyceticus</name>
    <dbReference type="NCBI Taxonomy" id="1867"/>
    <lineage>
        <taxon>Bacteria</taxon>
        <taxon>Bacillati</taxon>
        <taxon>Actinomycetota</taxon>
        <taxon>Actinomycetes</taxon>
        <taxon>Micromonosporales</taxon>
        <taxon>Micromonosporaceae</taxon>
        <taxon>Actinoplanes</taxon>
    </lineage>
</organism>
<reference evidence="2 3" key="1">
    <citation type="submission" date="2019-06" db="EMBL/GenBank/DDBJ databases">
        <title>Sequencing the genomes of 1000 actinobacteria strains.</title>
        <authorList>
            <person name="Klenk H.-P."/>
        </authorList>
    </citation>
    <scope>NUCLEOTIDE SEQUENCE [LARGE SCALE GENOMIC DNA]</scope>
    <source>
        <strain evidence="2 3">DSM 43866</strain>
    </source>
</reference>
<dbReference type="EMBL" id="VIWY01000005">
    <property type="protein sequence ID" value="TWG12849.1"/>
    <property type="molecule type" value="Genomic_DNA"/>
</dbReference>
<name>A0A561VMK4_ACTTI</name>